<dbReference type="EMBL" id="NIRI02000010">
    <property type="protein sequence ID" value="KAG5454209.1"/>
    <property type="molecule type" value="Genomic_DNA"/>
</dbReference>
<protein>
    <recommendedName>
        <fullName evidence="1">Helix-turn-helix domain-containing protein</fullName>
    </recommendedName>
</protein>
<dbReference type="InterPro" id="IPR058912">
    <property type="entry name" value="HTH_animal"/>
</dbReference>
<reference evidence="2 3" key="2">
    <citation type="journal article" date="2021" name="Genomics">
        <title>High-quality reference genome for Clonorchis sinensis.</title>
        <authorList>
            <person name="Young N.D."/>
            <person name="Stroehlein A.J."/>
            <person name="Kinkar L."/>
            <person name="Wang T."/>
            <person name="Sohn W.M."/>
            <person name="Chang B.C.H."/>
            <person name="Kaur P."/>
            <person name="Weisz D."/>
            <person name="Dudchenko O."/>
            <person name="Aiden E.L."/>
            <person name="Korhonen P.K."/>
            <person name="Gasser R.B."/>
        </authorList>
    </citation>
    <scope>NUCLEOTIDE SEQUENCE [LARGE SCALE GENOMIC DNA]</scope>
    <source>
        <strain evidence="2">Cs-k2</strain>
    </source>
</reference>
<sequence>MEDDIFHLQNDCFKEEVLRCGVVYLRTPTEQLQTTEQGSKTLICTSFTKLNIHLLLERVFLNLSGYSFTVTQMQANATKRLHKFPNRSHFSRDAKRIHEKRCYLHASSVVSTVTLVNMFLLANALICTAVQIYTNFSEKEICIQAFHELLLLSVYNVQFTFNNQTYRQKNRGAMGSPLGILLTDLFMTELETQKLHAPIVLSLVGRHLADDNITTTEVSIKRTLTGPYRTKYTWKSQCIHFDSFVPLQQKGNLFRCLTERAINICSSDCLQGELKYLGRTLLQNG</sequence>
<name>A0A419Q3C7_CLOSI</name>
<feature type="domain" description="Helix-turn-helix" evidence="1">
    <location>
        <begin position="237"/>
        <end position="285"/>
    </location>
</feature>
<dbReference type="InParanoid" id="A0A419Q3C7"/>
<dbReference type="OrthoDB" id="10009162at2759"/>
<dbReference type="AlphaFoldDB" id="A0A419Q3C7"/>
<dbReference type="Proteomes" id="UP000286415">
    <property type="component" value="Unassembled WGS sequence"/>
</dbReference>
<proteinExistence type="predicted"/>
<dbReference type="PANTHER" id="PTHR21301:SF10">
    <property type="entry name" value="REVERSE TRANSCRIPTASE DOMAIN-CONTAINING PROTEIN"/>
    <property type="match status" value="1"/>
</dbReference>
<reference evidence="2 3" key="1">
    <citation type="journal article" date="2018" name="Biotechnol. Adv.">
        <title>Improved genomic resources and new bioinformatic workflow for the carcinogenic parasite Clonorchis sinensis: Biotechnological implications.</title>
        <authorList>
            <person name="Wang D."/>
            <person name="Korhonen P.K."/>
            <person name="Gasser R.B."/>
            <person name="Young N.D."/>
        </authorList>
    </citation>
    <scope>NUCLEOTIDE SEQUENCE [LARGE SCALE GENOMIC DNA]</scope>
    <source>
        <strain evidence="2">Cs-k2</strain>
    </source>
</reference>
<dbReference type="PANTHER" id="PTHR21301">
    <property type="entry name" value="REVERSE TRANSCRIPTASE"/>
    <property type="match status" value="1"/>
</dbReference>
<evidence type="ECO:0000313" key="2">
    <source>
        <dbReference type="EMBL" id="KAG5454209.1"/>
    </source>
</evidence>
<accession>A0A419Q3C7</accession>
<organism evidence="2 3">
    <name type="scientific">Clonorchis sinensis</name>
    <name type="common">Chinese liver fluke</name>
    <dbReference type="NCBI Taxonomy" id="79923"/>
    <lineage>
        <taxon>Eukaryota</taxon>
        <taxon>Metazoa</taxon>
        <taxon>Spiralia</taxon>
        <taxon>Lophotrochozoa</taxon>
        <taxon>Platyhelminthes</taxon>
        <taxon>Trematoda</taxon>
        <taxon>Digenea</taxon>
        <taxon>Opisthorchiida</taxon>
        <taxon>Opisthorchiata</taxon>
        <taxon>Opisthorchiidae</taxon>
        <taxon>Clonorchis</taxon>
    </lineage>
</organism>
<evidence type="ECO:0000313" key="3">
    <source>
        <dbReference type="Proteomes" id="UP000286415"/>
    </source>
</evidence>
<gene>
    <name evidence="2" type="ORF">CSKR_111132</name>
</gene>
<dbReference type="Pfam" id="PF26215">
    <property type="entry name" value="HTH_animal"/>
    <property type="match status" value="1"/>
</dbReference>
<keyword evidence="3" id="KW-1185">Reference proteome</keyword>
<comment type="caution">
    <text evidence="2">The sequence shown here is derived from an EMBL/GenBank/DDBJ whole genome shotgun (WGS) entry which is preliminary data.</text>
</comment>
<evidence type="ECO:0000259" key="1">
    <source>
        <dbReference type="Pfam" id="PF26215"/>
    </source>
</evidence>